<dbReference type="Proteomes" id="UP000834106">
    <property type="component" value="Chromosome 17"/>
</dbReference>
<dbReference type="InterPro" id="IPR001357">
    <property type="entry name" value="BRCT_dom"/>
</dbReference>
<feature type="region of interest" description="Disordered" evidence="4">
    <location>
        <begin position="647"/>
        <end position="670"/>
    </location>
</feature>
<feature type="compositionally biased region" description="Basic and acidic residues" evidence="4">
    <location>
        <begin position="616"/>
        <end position="625"/>
    </location>
</feature>
<dbReference type="Pfam" id="PF16589">
    <property type="entry name" value="BRCT_2"/>
    <property type="match status" value="1"/>
</dbReference>
<protein>
    <recommendedName>
        <fullName evidence="5">BRCT domain-containing protein</fullName>
    </recommendedName>
</protein>
<evidence type="ECO:0000256" key="1">
    <source>
        <dbReference type="ARBA" id="ARBA00004123"/>
    </source>
</evidence>
<dbReference type="SMART" id="SM00292">
    <property type="entry name" value="BRCT"/>
    <property type="match status" value="1"/>
</dbReference>
<feature type="region of interest" description="Disordered" evidence="4">
    <location>
        <begin position="441"/>
        <end position="460"/>
    </location>
</feature>
<keyword evidence="2" id="KW-0227">DNA damage</keyword>
<evidence type="ECO:0000259" key="5">
    <source>
        <dbReference type="PROSITE" id="PS50172"/>
    </source>
</evidence>
<feature type="region of interest" description="Disordered" evidence="4">
    <location>
        <begin position="226"/>
        <end position="268"/>
    </location>
</feature>
<dbReference type="SUPFAM" id="SSF52113">
    <property type="entry name" value="BRCT domain"/>
    <property type="match status" value="1"/>
</dbReference>
<feature type="compositionally biased region" description="Polar residues" evidence="4">
    <location>
        <begin position="558"/>
        <end position="576"/>
    </location>
</feature>
<evidence type="ECO:0000313" key="6">
    <source>
        <dbReference type="EMBL" id="CAI9779790.1"/>
    </source>
</evidence>
<accession>A0AAD2A6K9</accession>
<evidence type="ECO:0000256" key="4">
    <source>
        <dbReference type="SAM" id="MobiDB-lite"/>
    </source>
</evidence>
<keyword evidence="3" id="KW-0539">Nucleus</keyword>
<gene>
    <name evidence="6" type="ORF">FPE_LOCUS27220</name>
</gene>
<proteinExistence type="predicted"/>
<dbReference type="GO" id="GO:0006974">
    <property type="term" value="P:DNA damage response"/>
    <property type="evidence" value="ECO:0007669"/>
    <property type="project" value="UniProtKB-KW"/>
</dbReference>
<evidence type="ECO:0000256" key="2">
    <source>
        <dbReference type="ARBA" id="ARBA00022763"/>
    </source>
</evidence>
<dbReference type="PANTHER" id="PTHR23196:SF1">
    <property type="entry name" value="PAX-INTERACTING PROTEIN 1"/>
    <property type="match status" value="1"/>
</dbReference>
<feature type="compositionally biased region" description="Basic and acidic residues" evidence="4">
    <location>
        <begin position="838"/>
        <end position="867"/>
    </location>
</feature>
<feature type="compositionally biased region" description="Basic and acidic residues" evidence="4">
    <location>
        <begin position="441"/>
        <end position="456"/>
    </location>
</feature>
<reference evidence="6" key="1">
    <citation type="submission" date="2023-05" db="EMBL/GenBank/DDBJ databases">
        <authorList>
            <person name="Huff M."/>
        </authorList>
    </citation>
    <scope>NUCLEOTIDE SEQUENCE</scope>
</reference>
<dbReference type="CDD" id="cd18432">
    <property type="entry name" value="BRCT_PAXIP1_rpt6_like"/>
    <property type="match status" value="1"/>
</dbReference>
<feature type="compositionally biased region" description="Polar residues" evidence="4">
    <location>
        <begin position="590"/>
        <end position="599"/>
    </location>
</feature>
<dbReference type="PANTHER" id="PTHR23196">
    <property type="entry name" value="PAX TRANSCRIPTION ACTIVATION DOMAIN INTERACTING PROTEIN"/>
    <property type="match status" value="1"/>
</dbReference>
<dbReference type="PROSITE" id="PS50172">
    <property type="entry name" value="BRCT"/>
    <property type="match status" value="1"/>
</dbReference>
<sequence>MNCATPRVGGLFKDDHADEFLHLQNIVDDTFPLGDAFETQLVNLADETQVLDHVGEKQMLDHVGETQVLDQVGETQVLDHVGETQVLDHVGETQVLDHDGETQVLDYDGETQLLDHHDCMEEIMHTQLVDECNVEDGAGSDDEGTDITQVLCELQELSDDDSYQSEGDCPIHRENKIDIDRCEQGGDVCKTPADALSNGENHSGSGHGGFTSLRVASVRAAGLAARMKASQGTNGKSCSSKSEDSSLEHQPVLRDDIPHMRNSPKSGREINDEHILEEYNEDGKESMNENRFKVGSTTARKLFKDDRIEEVRQSDAGQKHTDDTENLLLASENCLAGISYANSQEPGELSQANALEVVDRFLMLNVDEYDKELDIRTASKKKSEVVSSAKGTRRLATNASLKSMGGEHGIYDWDDNCEDEGGGEFFLKKKELFFDDGGPKHRPFTELRKSRNHGDEEQQSDINKKLAGLVCSDSKLMLHKLRAKGQSLKRKNGNFTMNLAMNLSEQLNVASGDNDNDANKDMLDVVSIGPDTQMAAEAMETLCIELHLTDGNGDGLNQGAQNMRNDTCKNQTSNRATHQEQDFNRKRTRSSNAGAVTRQTKSTKTTSAKLSNAELGKADRRRAESGDNVASCGKVCSSTLAPKIVEQKKERRTRKGSVIKNDGRLSTKATRHMSQNKCCLQDQLGSITPVAHRTRKCTDLNRSKVAGNYSVDCREEINDLISGHVLRRRRTASARVKSAKLGSIEKLGELRSIGDKQSGTKCSGTSGASGTDALGYLRGGRTRLKFPIVAQEADAQCSARLKRPITDTTSRNNATGCNFVHVTERASPDNGVKAKTSKQSDGKSDAEIKRSAEEANGRVEMSPRERNPISASASTTPATCTRPIDNASPICMGEEYHKQSCRKNLSKLSLMKEINSLISSAPRPSSPMKDSRKRRDVANVRVLFSHHLDSDVIKQQQKLLARLGASVTSSVSDATHFVADEFVRTRNMLEAIAFGKPVVTHLWLECCGQANCLIDERNYILRDARKEKEFGFSMPVSLARACQHPLLQGQRVLVTQNTKPGKDILSSLVKAVHGLAIERVGRSVLNDEKLPDDLLILSCEEDYDICVPFLEKGAAVYSSELLLNGIVTQKLEYERHRLFADNVKRTRSTIWVKKRNQYLPVTKCK</sequence>
<organism evidence="6 7">
    <name type="scientific">Fraxinus pennsylvanica</name>
    <dbReference type="NCBI Taxonomy" id="56036"/>
    <lineage>
        <taxon>Eukaryota</taxon>
        <taxon>Viridiplantae</taxon>
        <taxon>Streptophyta</taxon>
        <taxon>Embryophyta</taxon>
        <taxon>Tracheophyta</taxon>
        <taxon>Spermatophyta</taxon>
        <taxon>Magnoliopsida</taxon>
        <taxon>eudicotyledons</taxon>
        <taxon>Gunneridae</taxon>
        <taxon>Pentapetalae</taxon>
        <taxon>asterids</taxon>
        <taxon>lamiids</taxon>
        <taxon>Lamiales</taxon>
        <taxon>Oleaceae</taxon>
        <taxon>Oleeae</taxon>
        <taxon>Fraxinus</taxon>
    </lineage>
</organism>
<evidence type="ECO:0000313" key="7">
    <source>
        <dbReference type="Proteomes" id="UP000834106"/>
    </source>
</evidence>
<feature type="compositionally biased region" description="Basic and acidic residues" evidence="4">
    <location>
        <begin position="241"/>
        <end position="259"/>
    </location>
</feature>
<dbReference type="Gene3D" id="3.40.50.10190">
    <property type="entry name" value="BRCT domain"/>
    <property type="match status" value="2"/>
</dbReference>
<comment type="subcellular location">
    <subcellularLocation>
        <location evidence="1">Nucleus</location>
    </subcellularLocation>
</comment>
<keyword evidence="7" id="KW-1185">Reference proteome</keyword>
<evidence type="ECO:0000256" key="3">
    <source>
        <dbReference type="ARBA" id="ARBA00023242"/>
    </source>
</evidence>
<dbReference type="CDD" id="cd17744">
    <property type="entry name" value="BRCT_MDC1_rpt1"/>
    <property type="match status" value="1"/>
</dbReference>
<dbReference type="InterPro" id="IPR051579">
    <property type="entry name" value="DDR_Transcriptional_Reg"/>
</dbReference>
<dbReference type="GO" id="GO:0005634">
    <property type="term" value="C:nucleus"/>
    <property type="evidence" value="ECO:0007669"/>
    <property type="project" value="UniProtKB-SubCell"/>
</dbReference>
<feature type="compositionally biased region" description="Low complexity" evidence="4">
    <location>
        <begin position="870"/>
        <end position="879"/>
    </location>
</feature>
<name>A0AAD2A6K9_9LAMI</name>
<feature type="region of interest" description="Disordered" evidence="4">
    <location>
        <begin position="828"/>
        <end position="885"/>
    </location>
</feature>
<dbReference type="Pfam" id="PF16770">
    <property type="entry name" value="RTT107_BRCT_5"/>
    <property type="match status" value="1"/>
</dbReference>
<dbReference type="EMBL" id="OU503052">
    <property type="protein sequence ID" value="CAI9779790.1"/>
    <property type="molecule type" value="Genomic_DNA"/>
</dbReference>
<dbReference type="AlphaFoldDB" id="A0AAD2A6K9"/>
<dbReference type="InterPro" id="IPR036420">
    <property type="entry name" value="BRCT_dom_sf"/>
</dbReference>
<feature type="domain" description="BRCT" evidence="5">
    <location>
        <begin position="932"/>
        <end position="1021"/>
    </location>
</feature>
<feature type="region of interest" description="Disordered" evidence="4">
    <location>
        <begin position="555"/>
        <end position="630"/>
    </location>
</feature>